<dbReference type="EMBL" id="QKLW01000001">
    <property type="protein sequence ID" value="PYF84618.1"/>
    <property type="molecule type" value="Genomic_DNA"/>
</dbReference>
<comment type="caution">
    <text evidence="1">The sequence shown here is derived from an EMBL/GenBank/DDBJ whole genome shotgun (WGS) entry which is preliminary data.</text>
</comment>
<keyword evidence="2" id="KW-1185">Reference proteome</keyword>
<dbReference type="AlphaFoldDB" id="A0A318VAS0"/>
<dbReference type="RefSeq" id="WP_110572176.1">
    <property type="nucleotide sequence ID" value="NZ_QKLW01000001.1"/>
</dbReference>
<dbReference type="InterPro" id="IPR029060">
    <property type="entry name" value="PIN-like_dom_sf"/>
</dbReference>
<gene>
    <name evidence="1" type="ORF">DFP75_101657</name>
</gene>
<dbReference type="SUPFAM" id="SSF88723">
    <property type="entry name" value="PIN domain-like"/>
    <property type="match status" value="1"/>
</dbReference>
<dbReference type="Proteomes" id="UP000247551">
    <property type="component" value="Unassembled WGS sequence"/>
</dbReference>
<proteinExistence type="predicted"/>
<protein>
    <submittedName>
        <fullName evidence="1">PIN domain-containing protein</fullName>
    </submittedName>
</protein>
<organism evidence="1 2">
    <name type="scientific">Marinomonas alcarazii</name>
    <dbReference type="NCBI Taxonomy" id="491949"/>
    <lineage>
        <taxon>Bacteria</taxon>
        <taxon>Pseudomonadati</taxon>
        <taxon>Pseudomonadota</taxon>
        <taxon>Gammaproteobacteria</taxon>
        <taxon>Oceanospirillales</taxon>
        <taxon>Oceanospirillaceae</taxon>
        <taxon>Marinomonas</taxon>
    </lineage>
</organism>
<sequence>MDDKILLDANTLYSQPLRMMLLNLMQLDGCTTQFFWTDKIDAEWSNALIRRHPESKDVIIKQVNSIKASFFDRYVLGYEPLINQLDLPDPDDRHVLAAAVKTGCNIIATDNIKDFPAKLLAEYGIRAMTRDELMCFLFTNEKDSVMKALDNFARVHKDPELTVEDLLIKLDRSVPSFTHLVRES</sequence>
<evidence type="ECO:0000313" key="2">
    <source>
        <dbReference type="Proteomes" id="UP000247551"/>
    </source>
</evidence>
<accession>A0A318VAS0</accession>
<name>A0A318VAS0_9GAMM</name>
<evidence type="ECO:0000313" key="1">
    <source>
        <dbReference type="EMBL" id="PYF84618.1"/>
    </source>
</evidence>
<reference evidence="1 2" key="1">
    <citation type="submission" date="2018-06" db="EMBL/GenBank/DDBJ databases">
        <title>Genomic Encyclopedia of Type Strains, Phase III (KMG-III): the genomes of soil and plant-associated and newly described type strains.</title>
        <authorList>
            <person name="Whitman W."/>
        </authorList>
    </citation>
    <scope>NUCLEOTIDE SEQUENCE [LARGE SCALE GENOMIC DNA]</scope>
    <source>
        <strain evidence="1 2">CECT 7730</strain>
    </source>
</reference>